<organism evidence="2 3">
    <name type="scientific">Phanerochaete sordida</name>
    <dbReference type="NCBI Taxonomy" id="48140"/>
    <lineage>
        <taxon>Eukaryota</taxon>
        <taxon>Fungi</taxon>
        <taxon>Dikarya</taxon>
        <taxon>Basidiomycota</taxon>
        <taxon>Agaricomycotina</taxon>
        <taxon>Agaricomycetes</taxon>
        <taxon>Polyporales</taxon>
        <taxon>Phanerochaetaceae</taxon>
        <taxon>Phanerochaete</taxon>
    </lineage>
</organism>
<dbReference type="AlphaFoldDB" id="A0A9P3GL06"/>
<dbReference type="Pfam" id="PF12937">
    <property type="entry name" value="F-box-like"/>
    <property type="match status" value="1"/>
</dbReference>
<feature type="domain" description="F-box" evidence="1">
    <location>
        <begin position="26"/>
        <end position="83"/>
    </location>
</feature>
<name>A0A9P3GL06_9APHY</name>
<keyword evidence="3" id="KW-1185">Reference proteome</keyword>
<proteinExistence type="predicted"/>
<evidence type="ECO:0000313" key="3">
    <source>
        <dbReference type="Proteomes" id="UP000703269"/>
    </source>
</evidence>
<dbReference type="OrthoDB" id="2754780at2759"/>
<evidence type="ECO:0000313" key="2">
    <source>
        <dbReference type="EMBL" id="GJE96676.1"/>
    </source>
</evidence>
<dbReference type="EMBL" id="BPQB01000062">
    <property type="protein sequence ID" value="GJE96676.1"/>
    <property type="molecule type" value="Genomic_DNA"/>
</dbReference>
<reference evidence="2 3" key="1">
    <citation type="submission" date="2021-08" db="EMBL/GenBank/DDBJ databases">
        <title>Draft Genome Sequence of Phanerochaete sordida strain YK-624.</title>
        <authorList>
            <person name="Mori T."/>
            <person name="Dohra H."/>
            <person name="Suzuki T."/>
            <person name="Kawagishi H."/>
            <person name="Hirai H."/>
        </authorList>
    </citation>
    <scope>NUCLEOTIDE SEQUENCE [LARGE SCALE GENOMIC DNA]</scope>
    <source>
        <strain evidence="2 3">YK-624</strain>
    </source>
</reference>
<protein>
    <recommendedName>
        <fullName evidence="1">F-box domain-containing protein</fullName>
    </recommendedName>
</protein>
<sequence>MPSRKCSISTHGIVSAARSGVKSPIYRLPVELLVSIFTFCMADAIQDDAPREEPWLWLHRLSLVCGHWASVVLRTPCLWTYVVLPCDNSFLRTAFRRSKSLPLDIIIHTYGEVSISRDSWAAIVNELRRVRSLALWPARLAIEVPGSTAPNAETTLLPTSWDAPLLSQLVLRDFSSPYLHSLLNSVNSAAILTSLTVTMHPRVWHEVSRFSSLKKLTIWPMRPAEGYAAPVATARTALTRLSSLECLEAFCCFVDDPVQQNPDNRLRVPMPNLKVVVLTGSAFDSGVLLRHMLLRYGTMVTITDVFMAHRRLPEAALQLAHTVPVLVDLKRVPIVALGLQCVPNAAGEVWRDQLRMCCWTPPHGTSPQVSLSVQDSAFTARTLLAHLPAANVRGLSLTGVGCGRARGIDAFLHVFANLIELVLVDTELTWVYTALLEHRGLFPRLRTLKVVRYKFLSWCLLGDTRDGPEADVKDEGDHEDESAEARAARLKGHTCCVHVLQSVVELVGTLETLLLVDCEVVEEVWPAIVQMAPNVRRVTKAELVSRHGVP</sequence>
<comment type="caution">
    <text evidence="2">The sequence shown here is derived from an EMBL/GenBank/DDBJ whole genome shotgun (WGS) entry which is preliminary data.</text>
</comment>
<dbReference type="InterPro" id="IPR001810">
    <property type="entry name" value="F-box_dom"/>
</dbReference>
<evidence type="ECO:0000259" key="1">
    <source>
        <dbReference type="Pfam" id="PF12937"/>
    </source>
</evidence>
<dbReference type="Proteomes" id="UP000703269">
    <property type="component" value="Unassembled WGS sequence"/>
</dbReference>
<accession>A0A9P3GL06</accession>
<gene>
    <name evidence="2" type="ORF">PsYK624_128780</name>
</gene>